<keyword evidence="1" id="KW-0812">Transmembrane</keyword>
<sequence>MPNNGSPVIDEILNWLDIKNRINNNLVKHFGEEWSIENIWEKLKIALWIWVYYQISICIWYIIAYSARNILEQ</sequence>
<proteinExistence type="predicted"/>
<evidence type="ECO:0000313" key="2">
    <source>
        <dbReference type="EMBL" id="QHT38347.1"/>
    </source>
</evidence>
<keyword evidence="1" id="KW-0472">Membrane</keyword>
<name>A0A6C0F926_9ZZZZ</name>
<reference evidence="2" key="1">
    <citation type="journal article" date="2020" name="Nature">
        <title>Giant virus diversity and host interactions through global metagenomics.</title>
        <authorList>
            <person name="Schulz F."/>
            <person name="Roux S."/>
            <person name="Paez-Espino D."/>
            <person name="Jungbluth S."/>
            <person name="Walsh D.A."/>
            <person name="Denef V.J."/>
            <person name="McMahon K.D."/>
            <person name="Konstantinidis K.T."/>
            <person name="Eloe-Fadrosh E.A."/>
            <person name="Kyrpides N.C."/>
            <person name="Woyke T."/>
        </authorList>
    </citation>
    <scope>NUCLEOTIDE SEQUENCE</scope>
    <source>
        <strain evidence="2">GVMAG-S-ERX556101-89</strain>
    </source>
</reference>
<organism evidence="2">
    <name type="scientific">viral metagenome</name>
    <dbReference type="NCBI Taxonomy" id="1070528"/>
    <lineage>
        <taxon>unclassified sequences</taxon>
        <taxon>metagenomes</taxon>
        <taxon>organismal metagenomes</taxon>
    </lineage>
</organism>
<evidence type="ECO:0000256" key="1">
    <source>
        <dbReference type="SAM" id="Phobius"/>
    </source>
</evidence>
<dbReference type="AlphaFoldDB" id="A0A6C0F926"/>
<feature type="transmembrane region" description="Helical" evidence="1">
    <location>
        <begin position="45"/>
        <end position="67"/>
    </location>
</feature>
<dbReference type="EMBL" id="MN738829">
    <property type="protein sequence ID" value="QHT38347.1"/>
    <property type="molecule type" value="Genomic_DNA"/>
</dbReference>
<keyword evidence="1" id="KW-1133">Transmembrane helix</keyword>
<accession>A0A6C0F926</accession>
<protein>
    <submittedName>
        <fullName evidence="2">Uncharacterized protein</fullName>
    </submittedName>
</protein>